<dbReference type="AlphaFoldDB" id="A0A8H7PF44"/>
<feature type="binding site" evidence="7">
    <location>
        <position position="216"/>
    </location>
    <ligand>
        <name>substrate</name>
    </ligand>
</feature>
<dbReference type="FunFam" id="3.40.50.1000:FF:000039">
    <property type="entry name" value="Phosphoglycolate phosphatase"/>
    <property type="match status" value="1"/>
</dbReference>
<organism evidence="9 10">
    <name type="scientific">Mortierella isabellina</name>
    <name type="common">Filamentous fungus</name>
    <name type="synonym">Umbelopsis isabellina</name>
    <dbReference type="NCBI Taxonomy" id="91625"/>
    <lineage>
        <taxon>Eukaryota</taxon>
        <taxon>Fungi</taxon>
        <taxon>Fungi incertae sedis</taxon>
        <taxon>Mucoromycota</taxon>
        <taxon>Mucoromycotina</taxon>
        <taxon>Umbelopsidomycetes</taxon>
        <taxon>Umbelopsidales</taxon>
        <taxon>Umbelopsidaceae</taxon>
        <taxon>Umbelopsis</taxon>
    </lineage>
</organism>
<feature type="active site" description="Nucleophile" evidence="6">
    <location>
        <position position="25"/>
    </location>
</feature>
<evidence type="ECO:0000256" key="1">
    <source>
        <dbReference type="ARBA" id="ARBA00022801"/>
    </source>
</evidence>
<dbReference type="InterPro" id="IPR006357">
    <property type="entry name" value="HAD-SF_hydro_IIA"/>
</dbReference>
<evidence type="ECO:0000256" key="5">
    <source>
        <dbReference type="PIRNR" id="PIRNR000915"/>
    </source>
</evidence>
<dbReference type="PANTHER" id="PTHR19288:SF46">
    <property type="entry name" value="HALOACID DEHALOGENASE-LIKE HYDROLASE DOMAIN-CONTAINING PROTEIN 2"/>
    <property type="match status" value="1"/>
</dbReference>
<comment type="caution">
    <text evidence="9">The sequence shown here is derived from an EMBL/GenBank/DDBJ whole genome shotgun (WGS) entry which is preliminary data.</text>
</comment>
<sequence>MEKLTTSEQLNSFIDSHDTFLFDCDGVLWEGSNVFPNVREAMQLLRSKGKKIFFVTNNSTKSRAAYLEKFKKVDIEANLEEVFSSANATAAYLKYVVKFPADKKVYVVGMAGITQELEAEGIRCFGGLDDAGAHDVDEIPDDPEVGAVVVGLDIHINYYKYCKAFTYLHNDPKRLFLLTNADSTFPTHGTIFPGAGSIATPLMTALERQPDAILGKPRLNMLESILAEHHLDPKKTCMIGDRLDTDIDFGNRGGLTTLCVLTGVTKENKLKSEDNTIKPTYYVDSFGDFASLSN</sequence>
<dbReference type="InterPro" id="IPR006349">
    <property type="entry name" value="PGP_euk"/>
</dbReference>
<proteinExistence type="predicted"/>
<dbReference type="NCBIfam" id="TIGR01460">
    <property type="entry name" value="HAD-SF-IIA"/>
    <property type="match status" value="1"/>
</dbReference>
<dbReference type="GO" id="GO:0046872">
    <property type="term" value="F:metal ion binding"/>
    <property type="evidence" value="ECO:0007669"/>
    <property type="project" value="UniProtKB-KW"/>
</dbReference>
<dbReference type="InterPro" id="IPR036412">
    <property type="entry name" value="HAD-like_sf"/>
</dbReference>
<evidence type="ECO:0000256" key="8">
    <source>
        <dbReference type="PIRSR" id="PIRSR000915-3"/>
    </source>
</evidence>
<gene>
    <name evidence="9" type="ORF">INT43_000128</name>
</gene>
<dbReference type="GO" id="GO:0004035">
    <property type="term" value="F:alkaline phosphatase activity"/>
    <property type="evidence" value="ECO:0007669"/>
    <property type="project" value="TreeGrafter"/>
</dbReference>
<evidence type="ECO:0000256" key="6">
    <source>
        <dbReference type="PIRSR" id="PIRSR000915-1"/>
    </source>
</evidence>
<comment type="cofactor">
    <cofactor evidence="8">
        <name>Mg(2+)</name>
        <dbReference type="ChEBI" id="CHEBI:18420"/>
    </cofactor>
    <text evidence="8">Divalent metal ions. Mg(2+) is the most effective.</text>
</comment>
<feature type="binding site" evidence="8">
    <location>
        <position position="23"/>
    </location>
    <ligand>
        <name>Mg(2+)</name>
        <dbReference type="ChEBI" id="CHEBI:18420"/>
    </ligand>
</feature>
<reference evidence="9" key="1">
    <citation type="submission" date="2020-12" db="EMBL/GenBank/DDBJ databases">
        <title>Metabolic potential, ecology and presence of endohyphal bacteria is reflected in genomic diversity of Mucoromycotina.</title>
        <authorList>
            <person name="Muszewska A."/>
            <person name="Okrasinska A."/>
            <person name="Steczkiewicz K."/>
            <person name="Drgas O."/>
            <person name="Orlowska M."/>
            <person name="Perlinska-Lenart U."/>
            <person name="Aleksandrzak-Piekarczyk T."/>
            <person name="Szatraj K."/>
            <person name="Zielenkiewicz U."/>
            <person name="Pilsyk S."/>
            <person name="Malc E."/>
            <person name="Mieczkowski P."/>
            <person name="Kruszewska J.S."/>
            <person name="Biernat P."/>
            <person name="Pawlowska J."/>
        </authorList>
    </citation>
    <scope>NUCLEOTIDE SEQUENCE</scope>
    <source>
        <strain evidence="9">WA0000067209</strain>
    </source>
</reference>
<keyword evidence="8" id="KW-0479">Metal-binding</keyword>
<dbReference type="SUPFAM" id="SSF56784">
    <property type="entry name" value="HAD-like"/>
    <property type="match status" value="1"/>
</dbReference>
<name>A0A8H7PF44_MORIS</name>
<comment type="catalytic activity">
    <reaction evidence="2 5">
        <text>4-nitrophenyl phosphate + H2O = 4-nitrophenol + phosphate + H(+)</text>
        <dbReference type="Rhea" id="RHEA:21664"/>
        <dbReference type="ChEBI" id="CHEBI:15377"/>
        <dbReference type="ChEBI" id="CHEBI:15378"/>
        <dbReference type="ChEBI" id="CHEBI:43474"/>
        <dbReference type="ChEBI" id="CHEBI:57917"/>
        <dbReference type="ChEBI" id="CHEBI:61146"/>
        <dbReference type="EC" id="3.1.3.41"/>
    </reaction>
</comment>
<dbReference type="EC" id="3.1.3.41" evidence="3 5"/>
<evidence type="ECO:0000256" key="4">
    <source>
        <dbReference type="ARBA" id="ARBA00069197"/>
    </source>
</evidence>
<dbReference type="PIRSF" id="PIRSF000915">
    <property type="entry name" value="PGP-type_phosphatase"/>
    <property type="match status" value="1"/>
</dbReference>
<keyword evidence="10" id="KW-1185">Reference proteome</keyword>
<evidence type="ECO:0000313" key="9">
    <source>
        <dbReference type="EMBL" id="KAG2172781.1"/>
    </source>
</evidence>
<dbReference type="PANTHER" id="PTHR19288">
    <property type="entry name" value="4-NITROPHENYLPHOSPHATASE-RELATED"/>
    <property type="match status" value="1"/>
</dbReference>
<dbReference type="Gene3D" id="3.40.50.1000">
    <property type="entry name" value="HAD superfamily/HAD-like"/>
    <property type="match status" value="2"/>
</dbReference>
<evidence type="ECO:0000256" key="2">
    <source>
        <dbReference type="ARBA" id="ARBA00050247"/>
    </source>
</evidence>
<feature type="binding site" evidence="8">
    <location>
        <position position="25"/>
    </location>
    <ligand>
        <name>Mg(2+)</name>
        <dbReference type="ChEBI" id="CHEBI:18420"/>
    </ligand>
</feature>
<accession>A0A8H7PF44</accession>
<feature type="binding site" evidence="8">
    <location>
        <position position="241"/>
    </location>
    <ligand>
        <name>Mg(2+)</name>
        <dbReference type="ChEBI" id="CHEBI:18420"/>
    </ligand>
</feature>
<protein>
    <recommendedName>
        <fullName evidence="4 5">4-nitrophenylphosphatase</fullName>
        <shortName evidence="5">PNPPase</shortName>
        <ecNumber evidence="3 5">3.1.3.41</ecNumber>
    </recommendedName>
</protein>
<dbReference type="GO" id="GO:0005737">
    <property type="term" value="C:cytoplasm"/>
    <property type="evidence" value="ECO:0007669"/>
    <property type="project" value="TreeGrafter"/>
</dbReference>
<dbReference type="Proteomes" id="UP000654370">
    <property type="component" value="Unassembled WGS sequence"/>
</dbReference>
<keyword evidence="1 5" id="KW-0378">Hydrolase</keyword>
<dbReference type="GO" id="GO:0008967">
    <property type="term" value="F:phosphoglycolate phosphatase activity"/>
    <property type="evidence" value="ECO:0007669"/>
    <property type="project" value="TreeGrafter"/>
</dbReference>
<evidence type="ECO:0000256" key="7">
    <source>
        <dbReference type="PIRSR" id="PIRSR000915-2"/>
    </source>
</evidence>
<dbReference type="NCBIfam" id="TIGR01452">
    <property type="entry name" value="PGP_euk"/>
    <property type="match status" value="1"/>
</dbReference>
<evidence type="ECO:0000256" key="3">
    <source>
        <dbReference type="ARBA" id="ARBA00066659"/>
    </source>
</evidence>
<dbReference type="Pfam" id="PF13242">
    <property type="entry name" value="Hydrolase_like"/>
    <property type="match status" value="1"/>
</dbReference>
<dbReference type="OrthoDB" id="413953at2759"/>
<dbReference type="InterPro" id="IPR023214">
    <property type="entry name" value="HAD_sf"/>
</dbReference>
<dbReference type="EMBL" id="JAEPQZ010000016">
    <property type="protein sequence ID" value="KAG2172781.1"/>
    <property type="molecule type" value="Genomic_DNA"/>
</dbReference>
<dbReference type="Pfam" id="PF13344">
    <property type="entry name" value="Hydrolase_6"/>
    <property type="match status" value="1"/>
</dbReference>
<keyword evidence="8" id="KW-0460">Magnesium</keyword>
<feature type="active site" description="Nucleophile" evidence="6">
    <location>
        <position position="23"/>
    </location>
</feature>
<evidence type="ECO:0000313" key="10">
    <source>
        <dbReference type="Proteomes" id="UP000654370"/>
    </source>
</evidence>